<evidence type="ECO:0000256" key="4">
    <source>
        <dbReference type="ARBA" id="ARBA00022801"/>
    </source>
</evidence>
<organism evidence="7 8">
    <name type="scientific">Henriciella mobilis</name>
    <dbReference type="NCBI Taxonomy" id="2305467"/>
    <lineage>
        <taxon>Bacteria</taxon>
        <taxon>Pseudomonadati</taxon>
        <taxon>Pseudomonadota</taxon>
        <taxon>Alphaproteobacteria</taxon>
        <taxon>Hyphomonadales</taxon>
        <taxon>Hyphomonadaceae</taxon>
        <taxon>Henriciella</taxon>
    </lineage>
</organism>
<dbReference type="PANTHER" id="PTHR30417:SF1">
    <property type="entry name" value="N-ACETYLMURAMOYL-L-ALANINE AMIDASE AMID"/>
    <property type="match status" value="1"/>
</dbReference>
<evidence type="ECO:0000313" key="8">
    <source>
        <dbReference type="Proteomes" id="UP000266385"/>
    </source>
</evidence>
<feature type="domain" description="N-acetylmuramoyl-L-alanine amidase" evidence="6">
    <location>
        <begin position="7"/>
        <end position="149"/>
    </location>
</feature>
<dbReference type="OrthoDB" id="9794842at2"/>
<evidence type="ECO:0000256" key="5">
    <source>
        <dbReference type="ARBA" id="ARBA00023316"/>
    </source>
</evidence>
<dbReference type="Gene3D" id="3.40.80.10">
    <property type="entry name" value="Peptidoglycan recognition protein-like"/>
    <property type="match status" value="1"/>
</dbReference>
<dbReference type="InterPro" id="IPR036505">
    <property type="entry name" value="Amidase/PGRP_sf"/>
</dbReference>
<comment type="caution">
    <text evidence="7">The sequence shown here is derived from an EMBL/GenBank/DDBJ whole genome shotgun (WGS) entry which is preliminary data.</text>
</comment>
<dbReference type="SUPFAM" id="SSF55846">
    <property type="entry name" value="N-acetylmuramoyl-L-alanine amidase-like"/>
    <property type="match status" value="1"/>
</dbReference>
<comment type="similarity">
    <text evidence="2">Belongs to the N-acetylmuramoyl-L-alanine amidase 2 family.</text>
</comment>
<protein>
    <recommendedName>
        <fullName evidence="3">N-acetylmuramoyl-L-alanine amidase</fullName>
        <ecNumber evidence="3">3.5.1.28</ecNumber>
    </recommendedName>
</protein>
<dbReference type="InterPro" id="IPR002502">
    <property type="entry name" value="Amidase_domain"/>
</dbReference>
<evidence type="ECO:0000313" key="7">
    <source>
        <dbReference type="EMBL" id="RIJ30021.1"/>
    </source>
</evidence>
<dbReference type="SUPFAM" id="SSF47090">
    <property type="entry name" value="PGBD-like"/>
    <property type="match status" value="1"/>
</dbReference>
<dbReference type="EC" id="3.5.1.28" evidence="3"/>
<accession>A0A399RHH7</accession>
<dbReference type="Pfam" id="PF01510">
    <property type="entry name" value="Amidase_2"/>
    <property type="match status" value="1"/>
</dbReference>
<comment type="catalytic activity">
    <reaction evidence="1">
        <text>Hydrolyzes the link between N-acetylmuramoyl residues and L-amino acid residues in certain cell-wall glycopeptides.</text>
        <dbReference type="EC" id="3.5.1.28"/>
    </reaction>
</comment>
<dbReference type="AlphaFoldDB" id="A0A399RHH7"/>
<evidence type="ECO:0000256" key="1">
    <source>
        <dbReference type="ARBA" id="ARBA00001561"/>
    </source>
</evidence>
<dbReference type="EMBL" id="QWFX01000006">
    <property type="protein sequence ID" value="RIJ30021.1"/>
    <property type="molecule type" value="Genomic_DNA"/>
</dbReference>
<dbReference type="InterPro" id="IPR036365">
    <property type="entry name" value="PGBD-like_sf"/>
</dbReference>
<evidence type="ECO:0000256" key="2">
    <source>
        <dbReference type="ARBA" id="ARBA00007553"/>
    </source>
</evidence>
<sequence length="229" mass="25328">MSEIAQQPSPNFDDRRFPVSMLVLHYTGMQTGEAALERMCDPEASVSAHYMVWESGDVVQLVDEDKRAWHAGVSRWQGEEELNSRSIGIEIVNGGHDWRLKDGRLPPYPADQIDAVIALSRDIVARWSIPQTRIVGHSDIAPTRKQDPGEHFPWARLAGQGIGLWPLSLEASQRPSIDAALQAIGYDTSDLGAAVTAFQRRWRPARVDGLVDADTRSVAFAVADLYLAS</sequence>
<dbReference type="GO" id="GO:0071555">
    <property type="term" value="P:cell wall organization"/>
    <property type="evidence" value="ECO:0007669"/>
    <property type="project" value="UniProtKB-KW"/>
</dbReference>
<dbReference type="Proteomes" id="UP000266385">
    <property type="component" value="Unassembled WGS sequence"/>
</dbReference>
<dbReference type="GO" id="GO:0019867">
    <property type="term" value="C:outer membrane"/>
    <property type="evidence" value="ECO:0007669"/>
    <property type="project" value="TreeGrafter"/>
</dbReference>
<dbReference type="GO" id="GO:0009253">
    <property type="term" value="P:peptidoglycan catabolic process"/>
    <property type="evidence" value="ECO:0007669"/>
    <property type="project" value="InterPro"/>
</dbReference>
<evidence type="ECO:0000259" key="6">
    <source>
        <dbReference type="SMART" id="SM00644"/>
    </source>
</evidence>
<dbReference type="RefSeq" id="WP_119375340.1">
    <property type="nucleotide sequence ID" value="NZ_QWFX01000006.1"/>
</dbReference>
<dbReference type="PANTHER" id="PTHR30417">
    <property type="entry name" value="N-ACETYLMURAMOYL-L-ALANINE AMIDASE AMID"/>
    <property type="match status" value="1"/>
</dbReference>
<evidence type="ECO:0000256" key="3">
    <source>
        <dbReference type="ARBA" id="ARBA00011901"/>
    </source>
</evidence>
<dbReference type="CDD" id="cd06583">
    <property type="entry name" value="PGRP"/>
    <property type="match status" value="1"/>
</dbReference>
<dbReference type="InterPro" id="IPR036366">
    <property type="entry name" value="PGBDSf"/>
</dbReference>
<dbReference type="Gene3D" id="1.10.101.10">
    <property type="entry name" value="PGBD-like superfamily/PGBD"/>
    <property type="match status" value="1"/>
</dbReference>
<keyword evidence="5" id="KW-0961">Cell wall biogenesis/degradation</keyword>
<dbReference type="InterPro" id="IPR051206">
    <property type="entry name" value="NAMLAA_amidase_2"/>
</dbReference>
<gene>
    <name evidence="7" type="ORF">D1223_05010</name>
</gene>
<name>A0A399RHH7_9PROT</name>
<proteinExistence type="inferred from homology"/>
<dbReference type="SMART" id="SM00644">
    <property type="entry name" value="Ami_2"/>
    <property type="match status" value="1"/>
</dbReference>
<dbReference type="GO" id="GO:0008745">
    <property type="term" value="F:N-acetylmuramoyl-L-alanine amidase activity"/>
    <property type="evidence" value="ECO:0007669"/>
    <property type="project" value="UniProtKB-EC"/>
</dbReference>
<dbReference type="GO" id="GO:0009254">
    <property type="term" value="P:peptidoglycan turnover"/>
    <property type="evidence" value="ECO:0007669"/>
    <property type="project" value="TreeGrafter"/>
</dbReference>
<keyword evidence="4" id="KW-0378">Hydrolase</keyword>
<keyword evidence="8" id="KW-1185">Reference proteome</keyword>
<reference evidence="7 8" key="1">
    <citation type="submission" date="2018-08" db="EMBL/GenBank/DDBJ databases">
        <title>Henriciella mobilis sp. nov., isolated from seawater.</title>
        <authorList>
            <person name="Cheng H."/>
            <person name="Wu Y.-H."/>
            <person name="Xu X.-W."/>
            <person name="Guo L.-L."/>
        </authorList>
    </citation>
    <scope>NUCLEOTIDE SEQUENCE [LARGE SCALE GENOMIC DNA]</scope>
    <source>
        <strain evidence="7 8">JN25</strain>
    </source>
</reference>